<sequence length="445" mass="49009">MFVDKAKIFVKGGDGGNGIVSYRREKYVPNGGPAGGDGGNGGDVIFRVDEGLRTLMDFRYQKHFKGEKGERGKVKSMHGANAEDTIIRIPPGTIIIDDDTQEIIADMTQHGSEIVVGKGGRGGRGNCRFATQSNPAPDFCENGEEGRERWIILELKVMADVGLVGYPSVGKSTLLSIVTAATPKIGAYHFTTLSPNLGVVDVGDGRSFVMADLPGLIEGASEGIGLGHDFLRHVERTRIILHIIDMSGSEGRDPYEDWVTINEELEQYNPLLATRPQIIVANKMDMPDAEEQLAMFREQLAADAAEDEEGTVHHEIVPMSSVTKQGVQELLYKAADLLATVPEMPLLEEVKDVAERKVYTLEKEDDNSFVVYRENEGFVLESAAITKFMKRINLNTYDAVNKFGRTLRYMGVDAELRKIGAKDGDTVRIGDFEFEFFEGSEYSSQ</sequence>
<evidence type="ECO:0000256" key="4">
    <source>
        <dbReference type="ARBA" id="ARBA00022723"/>
    </source>
</evidence>
<evidence type="ECO:0000256" key="1">
    <source>
        <dbReference type="ARBA" id="ARBA00001946"/>
    </source>
</evidence>
<evidence type="ECO:0000256" key="3">
    <source>
        <dbReference type="ARBA" id="ARBA00022490"/>
    </source>
</evidence>
<feature type="binding site" evidence="9">
    <location>
        <position position="172"/>
    </location>
    <ligand>
        <name>Mg(2+)</name>
        <dbReference type="ChEBI" id="CHEBI:18420"/>
    </ligand>
</feature>
<dbReference type="PANTHER" id="PTHR11702">
    <property type="entry name" value="DEVELOPMENTALLY REGULATED GTP-BINDING PROTEIN-RELATED"/>
    <property type="match status" value="1"/>
</dbReference>
<dbReference type="GO" id="GO:0005525">
    <property type="term" value="F:GTP binding"/>
    <property type="evidence" value="ECO:0007669"/>
    <property type="project" value="UniProtKB-UniRule"/>
</dbReference>
<feature type="binding site" evidence="9">
    <location>
        <begin position="282"/>
        <end position="285"/>
    </location>
    <ligand>
        <name>GTP</name>
        <dbReference type="ChEBI" id="CHEBI:37565"/>
    </ligand>
</feature>
<dbReference type="GO" id="GO:0000287">
    <property type="term" value="F:magnesium ion binding"/>
    <property type="evidence" value="ECO:0007669"/>
    <property type="project" value="InterPro"/>
</dbReference>
<dbReference type="InterPro" id="IPR014100">
    <property type="entry name" value="GTP-bd_Obg/CgtA"/>
</dbReference>
<evidence type="ECO:0000256" key="8">
    <source>
        <dbReference type="ARBA" id="ARBA00023134"/>
    </source>
</evidence>
<evidence type="ECO:0000256" key="6">
    <source>
        <dbReference type="ARBA" id="ARBA00022801"/>
    </source>
</evidence>
<feature type="binding site" evidence="9">
    <location>
        <begin position="320"/>
        <end position="322"/>
    </location>
    <ligand>
        <name>GTP</name>
        <dbReference type="ChEBI" id="CHEBI:37565"/>
    </ligand>
</feature>
<dbReference type="GO" id="GO:0005737">
    <property type="term" value="C:cytoplasm"/>
    <property type="evidence" value="ECO:0007669"/>
    <property type="project" value="UniProtKB-SubCell"/>
</dbReference>
<dbReference type="NCBIfam" id="TIGR03595">
    <property type="entry name" value="Obg_CgtA_exten"/>
    <property type="match status" value="1"/>
</dbReference>
<dbReference type="Pfam" id="PF01018">
    <property type="entry name" value="GTP1_OBG"/>
    <property type="match status" value="1"/>
</dbReference>
<dbReference type="InterPro" id="IPR015349">
    <property type="entry name" value="OCT_dom"/>
</dbReference>
<dbReference type="SUPFAM" id="SSF52540">
    <property type="entry name" value="P-loop containing nucleoside triphosphate hydrolases"/>
    <property type="match status" value="1"/>
</dbReference>
<dbReference type="InterPro" id="IPR045086">
    <property type="entry name" value="OBG_GTPase"/>
</dbReference>
<dbReference type="InterPro" id="IPR006073">
    <property type="entry name" value="GTP-bd"/>
</dbReference>
<dbReference type="Gene3D" id="2.70.210.12">
    <property type="entry name" value="GTP1/OBG domain"/>
    <property type="match status" value="1"/>
</dbReference>
<accession>A0A3G9ILQ5</accession>
<dbReference type="SUPFAM" id="SSF102741">
    <property type="entry name" value="Obg GTP-binding protein C-terminal domain"/>
    <property type="match status" value="1"/>
</dbReference>
<comment type="similarity">
    <text evidence="2 9">Belongs to the TRAFAC class OBG-HflX-like GTPase superfamily. OBG GTPase family.</text>
</comment>
<comment type="function">
    <text evidence="9">An essential GTPase which binds GTP, GDP and possibly (p)ppGpp with moderate affinity, with high nucleotide exchange rates and a fairly low GTP hydrolysis rate. Plays a role in control of the cell cycle, stress response, ribosome biogenesis and in those bacteria that undergo differentiation, in morphogenesis control.</text>
</comment>
<dbReference type="PIRSF" id="PIRSF002401">
    <property type="entry name" value="GTP_bd_Obg/CgtA"/>
    <property type="match status" value="1"/>
</dbReference>
<reference evidence="10 11" key="1">
    <citation type="submission" date="2018-11" db="EMBL/GenBank/DDBJ databases">
        <title>Complete genome sequence of Paenibacillus baekrokdamisoli strain KCTC 33723.</title>
        <authorList>
            <person name="Kang S.W."/>
            <person name="Lee K.C."/>
            <person name="Kim K.K."/>
            <person name="Kim J.S."/>
            <person name="Kim D.S."/>
            <person name="Ko S.H."/>
            <person name="Yang S.H."/>
            <person name="Lee J.S."/>
        </authorList>
    </citation>
    <scope>NUCLEOTIDE SEQUENCE [LARGE SCALE GENOMIC DNA]</scope>
    <source>
        <strain evidence="10 11">KCTC 33723</strain>
    </source>
</reference>
<dbReference type="InterPro" id="IPR036726">
    <property type="entry name" value="GTP1_OBG_dom_sf"/>
</dbReference>
<name>A0A3G9ILQ5_9BACL</name>
<feature type="binding site" evidence="9">
    <location>
        <position position="192"/>
    </location>
    <ligand>
        <name>Mg(2+)</name>
        <dbReference type="ChEBI" id="CHEBI:18420"/>
    </ligand>
</feature>
<dbReference type="Pfam" id="PF09269">
    <property type="entry name" value="DUF1967"/>
    <property type="match status" value="1"/>
</dbReference>
<dbReference type="GO" id="GO:0042254">
    <property type="term" value="P:ribosome biogenesis"/>
    <property type="evidence" value="ECO:0007669"/>
    <property type="project" value="UniProtKB-UniRule"/>
</dbReference>
<dbReference type="InterPro" id="IPR027417">
    <property type="entry name" value="P-loop_NTPase"/>
</dbReference>
<dbReference type="CDD" id="cd01898">
    <property type="entry name" value="Obg"/>
    <property type="match status" value="1"/>
</dbReference>
<evidence type="ECO:0000256" key="7">
    <source>
        <dbReference type="ARBA" id="ARBA00022842"/>
    </source>
</evidence>
<keyword evidence="6 9" id="KW-0378">Hydrolase</keyword>
<dbReference type="AlphaFoldDB" id="A0A3G9ILQ5"/>
<dbReference type="Gene3D" id="3.40.50.300">
    <property type="entry name" value="P-loop containing nucleotide triphosphate hydrolases"/>
    <property type="match status" value="1"/>
</dbReference>
<keyword evidence="3 9" id="KW-0963">Cytoplasm</keyword>
<dbReference type="HAMAP" id="MF_01454">
    <property type="entry name" value="GTPase_Obg"/>
    <property type="match status" value="1"/>
</dbReference>
<dbReference type="NCBIfam" id="NF008955">
    <property type="entry name" value="PRK12297.1"/>
    <property type="match status" value="1"/>
</dbReference>
<dbReference type="FunFam" id="2.70.210.12:FF:000001">
    <property type="entry name" value="GTPase Obg"/>
    <property type="match status" value="1"/>
</dbReference>
<dbReference type="SUPFAM" id="SSF82051">
    <property type="entry name" value="Obg GTP-binding protein N-terminal domain"/>
    <property type="match status" value="1"/>
</dbReference>
<feature type="binding site" evidence="9">
    <location>
        <begin position="165"/>
        <end position="172"/>
    </location>
    <ligand>
        <name>GTP</name>
        <dbReference type="ChEBI" id="CHEBI:37565"/>
    </ligand>
</feature>
<feature type="binding site" evidence="9">
    <location>
        <begin position="190"/>
        <end position="194"/>
    </location>
    <ligand>
        <name>GTP</name>
        <dbReference type="ChEBI" id="CHEBI:37565"/>
    </ligand>
</feature>
<evidence type="ECO:0000256" key="9">
    <source>
        <dbReference type="HAMAP-Rule" id="MF_01454"/>
    </source>
</evidence>
<proteinExistence type="inferred from homology"/>
<dbReference type="InterPro" id="IPR006074">
    <property type="entry name" value="GTP1-OBG_CS"/>
</dbReference>
<organism evidence="10 11">
    <name type="scientific">Paenibacillus baekrokdamisoli</name>
    <dbReference type="NCBI Taxonomy" id="1712516"/>
    <lineage>
        <taxon>Bacteria</taxon>
        <taxon>Bacillati</taxon>
        <taxon>Bacillota</taxon>
        <taxon>Bacilli</taxon>
        <taxon>Bacillales</taxon>
        <taxon>Paenibacillaceae</taxon>
        <taxon>Paenibacillus</taxon>
    </lineage>
</organism>
<comment type="subcellular location">
    <subcellularLocation>
        <location evidence="9">Cytoplasm</location>
    </subcellularLocation>
</comment>
<evidence type="ECO:0000313" key="11">
    <source>
        <dbReference type="Proteomes" id="UP000275368"/>
    </source>
</evidence>
<dbReference type="Gene3D" id="3.30.300.350">
    <property type="entry name" value="GTP-binding protein OBG, C-terminal domain"/>
    <property type="match status" value="1"/>
</dbReference>
<dbReference type="GO" id="GO:0003924">
    <property type="term" value="F:GTPase activity"/>
    <property type="evidence" value="ECO:0007669"/>
    <property type="project" value="UniProtKB-UniRule"/>
</dbReference>
<keyword evidence="4 9" id="KW-0479">Metal-binding</keyword>
<dbReference type="InterPro" id="IPR006169">
    <property type="entry name" value="GTP1_OBG_dom"/>
</dbReference>
<protein>
    <recommendedName>
        <fullName evidence="9">GTPase Obg</fullName>
        <ecNumber evidence="9">3.6.5.-</ecNumber>
    </recommendedName>
    <alternativeName>
        <fullName evidence="9">GTP-binding protein Obg</fullName>
    </alternativeName>
</protein>
<gene>
    <name evidence="9 10" type="primary">obg</name>
    <name evidence="10" type="ORF">Back11_06110</name>
</gene>
<dbReference type="InterPro" id="IPR031167">
    <property type="entry name" value="G_OBG"/>
</dbReference>
<comment type="cofactor">
    <cofactor evidence="1 9">
        <name>Mg(2+)</name>
        <dbReference type="ChEBI" id="CHEBI:18420"/>
    </cofactor>
</comment>
<dbReference type="Pfam" id="PF01926">
    <property type="entry name" value="MMR_HSR1"/>
    <property type="match status" value="1"/>
</dbReference>
<dbReference type="EC" id="3.6.5.-" evidence="9"/>
<dbReference type="OrthoDB" id="9807318at2"/>
<dbReference type="NCBIfam" id="NF008954">
    <property type="entry name" value="PRK12296.1"/>
    <property type="match status" value="1"/>
</dbReference>
<comment type="subunit">
    <text evidence="9">Monomer.</text>
</comment>
<dbReference type="Proteomes" id="UP000275368">
    <property type="component" value="Chromosome"/>
</dbReference>
<dbReference type="PROSITE" id="PS00905">
    <property type="entry name" value="GTP1_OBG"/>
    <property type="match status" value="1"/>
</dbReference>
<keyword evidence="7 9" id="KW-0460">Magnesium</keyword>
<feature type="binding site" evidence="9">
    <location>
        <begin position="212"/>
        <end position="215"/>
    </location>
    <ligand>
        <name>GTP</name>
        <dbReference type="ChEBI" id="CHEBI:37565"/>
    </ligand>
</feature>
<evidence type="ECO:0000313" key="10">
    <source>
        <dbReference type="EMBL" id="BBH19266.1"/>
    </source>
</evidence>
<keyword evidence="11" id="KW-1185">Reference proteome</keyword>
<dbReference type="PROSITE" id="PS51883">
    <property type="entry name" value="OBG"/>
    <property type="match status" value="1"/>
</dbReference>
<evidence type="ECO:0000256" key="5">
    <source>
        <dbReference type="ARBA" id="ARBA00022741"/>
    </source>
</evidence>
<evidence type="ECO:0000256" key="2">
    <source>
        <dbReference type="ARBA" id="ARBA00007699"/>
    </source>
</evidence>
<dbReference type="InterPro" id="IPR036346">
    <property type="entry name" value="GTP-bd_prot_GTP1/OBG_C_sf"/>
</dbReference>
<dbReference type="NCBIfam" id="TIGR02729">
    <property type="entry name" value="Obg_CgtA"/>
    <property type="match status" value="1"/>
</dbReference>
<dbReference type="PANTHER" id="PTHR11702:SF31">
    <property type="entry name" value="MITOCHONDRIAL RIBOSOME-ASSOCIATED GTPASE 2"/>
    <property type="match status" value="1"/>
</dbReference>
<dbReference type="NCBIfam" id="NF008956">
    <property type="entry name" value="PRK12299.1"/>
    <property type="match status" value="1"/>
</dbReference>
<dbReference type="FunFam" id="3.40.50.300:FF:000515">
    <property type="entry name" value="GTPase Obg"/>
    <property type="match status" value="1"/>
</dbReference>
<keyword evidence="8 9" id="KW-0342">GTP-binding</keyword>
<dbReference type="PROSITE" id="PS51710">
    <property type="entry name" value="G_OBG"/>
    <property type="match status" value="1"/>
</dbReference>
<dbReference type="KEGG" id="pbk:Back11_06110"/>
<keyword evidence="5 9" id="KW-0547">Nucleotide-binding</keyword>
<dbReference type="EMBL" id="AP019308">
    <property type="protein sequence ID" value="BBH19266.1"/>
    <property type="molecule type" value="Genomic_DNA"/>
</dbReference>
<dbReference type="PROSITE" id="PS51881">
    <property type="entry name" value="OCT"/>
    <property type="match status" value="1"/>
</dbReference>
<dbReference type="PRINTS" id="PR00326">
    <property type="entry name" value="GTP1OBG"/>
</dbReference>
<dbReference type="RefSeq" id="WP_125653638.1">
    <property type="nucleotide sequence ID" value="NZ_AP019308.1"/>
</dbReference>